<evidence type="ECO:0000313" key="4">
    <source>
        <dbReference type="Proteomes" id="UP000824165"/>
    </source>
</evidence>
<dbReference type="CDD" id="cd00838">
    <property type="entry name" value="MPP_superfamily"/>
    <property type="match status" value="1"/>
</dbReference>
<evidence type="ECO:0000313" key="3">
    <source>
        <dbReference type="EMBL" id="HIT85769.1"/>
    </source>
</evidence>
<organism evidence="3 4">
    <name type="scientific">Candidatus Ornithomonoglobus intestinigallinarum</name>
    <dbReference type="NCBI Taxonomy" id="2840894"/>
    <lineage>
        <taxon>Bacteria</taxon>
        <taxon>Bacillati</taxon>
        <taxon>Bacillota</taxon>
        <taxon>Clostridia</taxon>
        <taxon>Candidatus Ornithomonoglobus</taxon>
    </lineage>
</organism>
<sequence>MKMCKKLCALFSAVCVVSAIAGLGVNASSGLRTADQTLTEINGSVQWEDGSFAANGSVITESDAGGGIRTAAVFDKQQILIEAEDGCSFKVNEVSAGTADGSYVINRKYSPSFEIPYNEWMQFGYFNVYPDRIFTIEVKKDDGSKLSAAEAQEAVSLYSVDVKNHIPDYYKDYIKEKAEAVNNLQENPDAFSFIFITDIHLQHNTKHFIPLIKELINNCGINDVLGGGDWVTAWLTDADGKQGLRDDYDELTDLFEGIPLIKTIGNHDWAWGSQNQYSLTEDEAYDWFYKDDIEKSGAVRNDNGDPTTYFYKDDAENKVRYISLNDMDYEVNVDENGLVQDGMNKTWYYTMSDEQIEWLKNTALKLPDNDWDCVIFSHLAIWNTTEAGYNCDVVELRDDVRAVVEGFKTKTGDFADYKGDFIGWFSGHSHSDDMLYYSDNGSFVNVISDGDTTVSSEPGISREMNTVNEQSFQVVTVDKSNKRVYCTRIGAGDDRCFNY</sequence>
<feature type="chain" id="PRO_5039478016" evidence="1">
    <location>
        <begin position="22"/>
        <end position="499"/>
    </location>
</feature>
<evidence type="ECO:0000256" key="1">
    <source>
        <dbReference type="SAM" id="SignalP"/>
    </source>
</evidence>
<feature type="signal peptide" evidence="1">
    <location>
        <begin position="1"/>
        <end position="21"/>
    </location>
</feature>
<feature type="domain" description="Calcineurin-like phosphoesterase" evidence="2">
    <location>
        <begin position="192"/>
        <end position="431"/>
    </location>
</feature>
<dbReference type="InterPro" id="IPR051918">
    <property type="entry name" value="STPP_CPPED1"/>
</dbReference>
<keyword evidence="1" id="KW-0732">Signal</keyword>
<dbReference type="Proteomes" id="UP000824165">
    <property type="component" value="Unassembled WGS sequence"/>
</dbReference>
<dbReference type="Gene3D" id="3.60.21.10">
    <property type="match status" value="1"/>
</dbReference>
<protein>
    <submittedName>
        <fullName evidence="3">Metallophosphoesterase</fullName>
    </submittedName>
</protein>
<dbReference type="AlphaFoldDB" id="A0A9D1KQD6"/>
<reference evidence="3" key="2">
    <citation type="journal article" date="2021" name="PeerJ">
        <title>Extensive microbial diversity within the chicken gut microbiome revealed by metagenomics and culture.</title>
        <authorList>
            <person name="Gilroy R."/>
            <person name="Ravi A."/>
            <person name="Getino M."/>
            <person name="Pursley I."/>
            <person name="Horton D.L."/>
            <person name="Alikhan N.F."/>
            <person name="Baker D."/>
            <person name="Gharbi K."/>
            <person name="Hall N."/>
            <person name="Watson M."/>
            <person name="Adriaenssens E.M."/>
            <person name="Foster-Nyarko E."/>
            <person name="Jarju S."/>
            <person name="Secka A."/>
            <person name="Antonio M."/>
            <person name="Oren A."/>
            <person name="Chaudhuri R.R."/>
            <person name="La Ragione R."/>
            <person name="Hildebrand F."/>
            <person name="Pallen M.J."/>
        </authorList>
    </citation>
    <scope>NUCLEOTIDE SEQUENCE</scope>
    <source>
        <strain evidence="3">CHK181-108</strain>
    </source>
</reference>
<dbReference type="PANTHER" id="PTHR43143:SF1">
    <property type="entry name" value="SERINE_THREONINE-PROTEIN PHOSPHATASE CPPED1"/>
    <property type="match status" value="1"/>
</dbReference>
<dbReference type="Pfam" id="PF00149">
    <property type="entry name" value="Metallophos"/>
    <property type="match status" value="1"/>
</dbReference>
<dbReference type="InterPro" id="IPR004843">
    <property type="entry name" value="Calcineurin-like_PHP"/>
</dbReference>
<comment type="caution">
    <text evidence="3">The sequence shown here is derived from an EMBL/GenBank/DDBJ whole genome shotgun (WGS) entry which is preliminary data.</text>
</comment>
<dbReference type="GO" id="GO:0016787">
    <property type="term" value="F:hydrolase activity"/>
    <property type="evidence" value="ECO:0007669"/>
    <property type="project" value="InterPro"/>
</dbReference>
<dbReference type="InterPro" id="IPR029052">
    <property type="entry name" value="Metallo-depent_PP-like"/>
</dbReference>
<reference evidence="3" key="1">
    <citation type="submission" date="2020-10" db="EMBL/GenBank/DDBJ databases">
        <authorList>
            <person name="Gilroy R."/>
        </authorList>
    </citation>
    <scope>NUCLEOTIDE SEQUENCE</scope>
    <source>
        <strain evidence="3">CHK181-108</strain>
    </source>
</reference>
<dbReference type="EMBL" id="DVLU01000076">
    <property type="protein sequence ID" value="HIT85769.1"/>
    <property type="molecule type" value="Genomic_DNA"/>
</dbReference>
<dbReference type="SUPFAM" id="SSF56300">
    <property type="entry name" value="Metallo-dependent phosphatases"/>
    <property type="match status" value="1"/>
</dbReference>
<name>A0A9D1KQD6_9FIRM</name>
<accession>A0A9D1KQD6</accession>
<proteinExistence type="predicted"/>
<gene>
    <name evidence="3" type="ORF">IAA60_07695</name>
</gene>
<evidence type="ECO:0000259" key="2">
    <source>
        <dbReference type="Pfam" id="PF00149"/>
    </source>
</evidence>
<dbReference type="PANTHER" id="PTHR43143">
    <property type="entry name" value="METALLOPHOSPHOESTERASE, CALCINEURIN SUPERFAMILY"/>
    <property type="match status" value="1"/>
</dbReference>